<evidence type="ECO:0000313" key="3">
    <source>
        <dbReference type="Proteomes" id="UP001359485"/>
    </source>
</evidence>
<comment type="caution">
    <text evidence="2">The sequence shown here is derived from an EMBL/GenBank/DDBJ whole genome shotgun (WGS) entry which is preliminary data.</text>
</comment>
<feature type="compositionally biased region" description="Polar residues" evidence="1">
    <location>
        <begin position="16"/>
        <end position="25"/>
    </location>
</feature>
<accession>A0ABR1AWV8</accession>
<organism evidence="2 3">
    <name type="scientific">Polyplax serrata</name>
    <name type="common">Common mouse louse</name>
    <dbReference type="NCBI Taxonomy" id="468196"/>
    <lineage>
        <taxon>Eukaryota</taxon>
        <taxon>Metazoa</taxon>
        <taxon>Ecdysozoa</taxon>
        <taxon>Arthropoda</taxon>
        <taxon>Hexapoda</taxon>
        <taxon>Insecta</taxon>
        <taxon>Pterygota</taxon>
        <taxon>Neoptera</taxon>
        <taxon>Paraneoptera</taxon>
        <taxon>Psocodea</taxon>
        <taxon>Troctomorpha</taxon>
        <taxon>Phthiraptera</taxon>
        <taxon>Anoplura</taxon>
        <taxon>Polyplacidae</taxon>
        <taxon>Polyplax</taxon>
    </lineage>
</organism>
<evidence type="ECO:0000313" key="2">
    <source>
        <dbReference type="EMBL" id="KAK6630370.1"/>
    </source>
</evidence>
<dbReference type="Proteomes" id="UP001359485">
    <property type="component" value="Unassembled WGS sequence"/>
</dbReference>
<gene>
    <name evidence="2" type="ORF">RUM44_005037</name>
</gene>
<feature type="compositionally biased region" description="Acidic residues" evidence="1">
    <location>
        <begin position="53"/>
        <end position="67"/>
    </location>
</feature>
<feature type="compositionally biased region" description="Basic and acidic residues" evidence="1">
    <location>
        <begin position="43"/>
        <end position="52"/>
    </location>
</feature>
<evidence type="ECO:0000256" key="1">
    <source>
        <dbReference type="SAM" id="MobiDB-lite"/>
    </source>
</evidence>
<name>A0ABR1AWV8_POLSC</name>
<protein>
    <submittedName>
        <fullName evidence="2">Uncharacterized protein</fullName>
    </submittedName>
</protein>
<proteinExistence type="predicted"/>
<reference evidence="2 3" key="1">
    <citation type="submission" date="2023-09" db="EMBL/GenBank/DDBJ databases">
        <title>Genomes of two closely related lineages of the louse Polyplax serrata with different host specificities.</title>
        <authorList>
            <person name="Martinu J."/>
            <person name="Tarabai H."/>
            <person name="Stefka J."/>
            <person name="Hypsa V."/>
        </authorList>
    </citation>
    <scope>NUCLEOTIDE SEQUENCE [LARGE SCALE GENOMIC DNA]</scope>
    <source>
        <strain evidence="2">98ZLc_SE</strain>
    </source>
</reference>
<dbReference type="EMBL" id="JAWJWF010000008">
    <property type="protein sequence ID" value="KAK6630370.1"/>
    <property type="molecule type" value="Genomic_DNA"/>
</dbReference>
<keyword evidence="3" id="KW-1185">Reference proteome</keyword>
<feature type="region of interest" description="Disordered" evidence="1">
    <location>
        <begin position="1"/>
        <end position="67"/>
    </location>
</feature>
<sequence length="67" mass="7882">MEHTNRNKVYIHRSTVGETESTPKSQIVPKQIITQVPQEPENTEEKEVKKEQNDDEDADEEEEEEEE</sequence>